<dbReference type="PANTHER" id="PTHR11061">
    <property type="entry name" value="RNA M5U METHYLTRANSFERASE"/>
    <property type="match status" value="1"/>
</dbReference>
<protein>
    <submittedName>
        <fullName evidence="7">23S rRNA (Uracil-C(5))-methyltransferase RlmCD</fullName>
        <ecNumber evidence="7">2.1.1.189</ecNumber>
    </submittedName>
</protein>
<evidence type="ECO:0000313" key="8">
    <source>
        <dbReference type="Proteomes" id="UP000095495"/>
    </source>
</evidence>
<dbReference type="InterPro" id="IPR029063">
    <property type="entry name" value="SAM-dependent_MTases_sf"/>
</dbReference>
<dbReference type="Pfam" id="PF01938">
    <property type="entry name" value="TRAM"/>
    <property type="match status" value="1"/>
</dbReference>
<organism evidence="7 8">
    <name type="scientific">Roseburia faecis</name>
    <dbReference type="NCBI Taxonomy" id="301302"/>
    <lineage>
        <taxon>Bacteria</taxon>
        <taxon>Bacillati</taxon>
        <taxon>Bacillota</taxon>
        <taxon>Clostridia</taxon>
        <taxon>Lachnospirales</taxon>
        <taxon>Lachnospiraceae</taxon>
        <taxon>Roseburia</taxon>
    </lineage>
</organism>
<evidence type="ECO:0000256" key="1">
    <source>
        <dbReference type="ARBA" id="ARBA00022603"/>
    </source>
</evidence>
<dbReference type="Pfam" id="PF05958">
    <property type="entry name" value="tRNA_U5-meth_tr"/>
    <property type="match status" value="1"/>
</dbReference>
<dbReference type="Proteomes" id="UP000095495">
    <property type="component" value="Unassembled WGS sequence"/>
</dbReference>
<evidence type="ECO:0000256" key="3">
    <source>
        <dbReference type="ARBA" id="ARBA00022691"/>
    </source>
</evidence>
<dbReference type="InterPro" id="IPR030390">
    <property type="entry name" value="MeTrfase_TrmA_AS"/>
</dbReference>
<feature type="binding site" evidence="4">
    <location>
        <position position="336"/>
    </location>
    <ligand>
        <name>S-adenosyl-L-methionine</name>
        <dbReference type="ChEBI" id="CHEBI:59789"/>
    </ligand>
</feature>
<dbReference type="PANTHER" id="PTHR11061:SF30">
    <property type="entry name" value="TRNA (URACIL(54)-C(5))-METHYLTRANSFERASE"/>
    <property type="match status" value="1"/>
</dbReference>
<sequence>MTPTSQVKRMKKNDLFSLKITDMGVDGEGIGKYDGMTFFVKDALIGDEIRARATKLKKHYGYARVEKIITPSPYRVEPQCPLHRRCGGCQIQALSYEEQLAFKENKVRSNLQRIGGFSKEELEQVCLPIVGMEHPFRYRNKAQFPVGLDKEGKLVTGFYAARTHAIIPVEDCLLGVKENKDVLSAVKEWMYQAQIPAYDEAAGTGLVRHVLIRYGFTTEEVMVCLVINGDGLPQKDALIERLSVLPGMTSISYNINTERTNVILGKRTECIWGMPYITDYIHLRNTNDFSVKDTAIAYHISPQSFYQVNPVQTEKLYSTALEYAKLTGKESVWDLYCGIGTISLFLSQKAKQVYGVEIVPQAIEDAKNNAALNGITNAEFFVGKAEEVLPQFYNSDDLDAGMRHPDVIVVDPPRKGCDEQCLSTMLAMKPQRIVYVSCDSATLARDLRILVDGGYELRKVRAFDQFAHTGHVETVVLLSQLKQKPDDYINVTIELDDVDITPVETKATYDEIKKYVAEHNAGMKVSDLYISQVKRKCGIEVGKNYNLPKNEGSRQPQCPEDKERAIVEALEHFKMIQQE</sequence>
<feature type="active site" description="Nucleophile" evidence="4">
    <location>
        <position position="438"/>
    </location>
</feature>
<dbReference type="SUPFAM" id="SSF53335">
    <property type="entry name" value="S-adenosyl-L-methionine-dependent methyltransferases"/>
    <property type="match status" value="1"/>
</dbReference>
<evidence type="ECO:0000313" key="7">
    <source>
        <dbReference type="EMBL" id="CUM91907.1"/>
    </source>
</evidence>
<evidence type="ECO:0000256" key="5">
    <source>
        <dbReference type="PROSITE-ProRule" id="PRU10015"/>
    </source>
</evidence>
<keyword evidence="1 4" id="KW-0489">Methyltransferase</keyword>
<dbReference type="Gene3D" id="2.40.50.140">
    <property type="entry name" value="Nucleic acid-binding proteins"/>
    <property type="match status" value="1"/>
</dbReference>
<dbReference type="InterPro" id="IPR002792">
    <property type="entry name" value="TRAM_dom"/>
</dbReference>
<dbReference type="CDD" id="cd02440">
    <property type="entry name" value="AdoMet_MTases"/>
    <property type="match status" value="1"/>
</dbReference>
<evidence type="ECO:0000259" key="6">
    <source>
        <dbReference type="PROSITE" id="PS50926"/>
    </source>
</evidence>
<evidence type="ECO:0000256" key="2">
    <source>
        <dbReference type="ARBA" id="ARBA00022679"/>
    </source>
</evidence>
<dbReference type="EMBL" id="CYXV01000005">
    <property type="protein sequence ID" value="CUM91907.1"/>
    <property type="molecule type" value="Genomic_DNA"/>
</dbReference>
<dbReference type="AlphaFoldDB" id="A0A173SQ46"/>
<feature type="active site" evidence="5">
    <location>
        <position position="438"/>
    </location>
</feature>
<gene>
    <name evidence="7" type="primary">rlmCD_1</name>
    <name evidence="7" type="ORF">ERS852420_01541</name>
</gene>
<dbReference type="PROSITE" id="PS01230">
    <property type="entry name" value="TRMA_1"/>
    <property type="match status" value="1"/>
</dbReference>
<dbReference type="InterPro" id="IPR012340">
    <property type="entry name" value="NA-bd_OB-fold"/>
</dbReference>
<feature type="binding site" evidence="4">
    <location>
        <position position="411"/>
    </location>
    <ligand>
        <name>S-adenosyl-L-methionine</name>
        <dbReference type="ChEBI" id="CHEBI:59789"/>
    </ligand>
</feature>
<keyword evidence="2 4" id="KW-0808">Transferase</keyword>
<dbReference type="InterPro" id="IPR010280">
    <property type="entry name" value="U5_MeTrfase_fam"/>
</dbReference>
<dbReference type="EC" id="2.1.1.189" evidence="7"/>
<keyword evidence="3 4" id="KW-0949">S-adenosyl-L-methionine</keyword>
<dbReference type="NCBIfam" id="TIGR00479">
    <property type="entry name" value="rumA"/>
    <property type="match status" value="1"/>
</dbReference>
<dbReference type="SUPFAM" id="SSF50249">
    <property type="entry name" value="Nucleic acid-binding proteins"/>
    <property type="match status" value="1"/>
</dbReference>
<reference evidence="7 8" key="1">
    <citation type="submission" date="2015-09" db="EMBL/GenBank/DDBJ databases">
        <authorList>
            <consortium name="Pathogen Informatics"/>
        </authorList>
    </citation>
    <scope>NUCLEOTIDE SEQUENCE [LARGE SCALE GENOMIC DNA]</scope>
    <source>
        <strain evidence="7 8">2789STDY5608863</strain>
    </source>
</reference>
<dbReference type="GO" id="GO:0070041">
    <property type="term" value="F:rRNA (uridine-C5-)-methyltransferase activity"/>
    <property type="evidence" value="ECO:0007669"/>
    <property type="project" value="TreeGrafter"/>
</dbReference>
<dbReference type="PROSITE" id="PS50926">
    <property type="entry name" value="TRAM"/>
    <property type="match status" value="1"/>
</dbReference>
<proteinExistence type="inferred from homology"/>
<dbReference type="Gene3D" id="2.40.50.1070">
    <property type="match status" value="1"/>
</dbReference>
<dbReference type="FunFam" id="2.40.50.140:FF:000097">
    <property type="entry name" value="23S rRNA (uracil(1939)-C(5))-methyltransferase RlmD"/>
    <property type="match status" value="1"/>
</dbReference>
<dbReference type="FunFam" id="2.40.50.1070:FF:000003">
    <property type="entry name" value="23S rRNA (Uracil-5-)-methyltransferase RumA"/>
    <property type="match status" value="1"/>
</dbReference>
<accession>A0A173SQ46</accession>
<dbReference type="FunFam" id="3.40.50.150:FF:000009">
    <property type="entry name" value="23S rRNA (Uracil(1939)-C(5))-methyltransferase RlmD"/>
    <property type="match status" value="1"/>
</dbReference>
<feature type="binding site" evidence="4">
    <location>
        <position position="357"/>
    </location>
    <ligand>
        <name>S-adenosyl-L-methionine</name>
        <dbReference type="ChEBI" id="CHEBI:59789"/>
    </ligand>
</feature>
<feature type="domain" description="TRAM" evidence="6">
    <location>
        <begin position="9"/>
        <end position="67"/>
    </location>
</feature>
<name>A0A173SQ46_9FIRM</name>
<dbReference type="Gene3D" id="3.40.50.150">
    <property type="entry name" value="Vaccinia Virus protein VP39"/>
    <property type="match status" value="1"/>
</dbReference>
<comment type="similarity">
    <text evidence="4">Belongs to the class I-like SAM-binding methyltransferase superfamily. RNA M5U methyltransferase family.</text>
</comment>
<dbReference type="PROSITE" id="PS51687">
    <property type="entry name" value="SAM_MT_RNA_M5U"/>
    <property type="match status" value="1"/>
</dbReference>
<feature type="binding site" evidence="4">
    <location>
        <position position="307"/>
    </location>
    <ligand>
        <name>S-adenosyl-L-methionine</name>
        <dbReference type="ChEBI" id="CHEBI:59789"/>
    </ligand>
</feature>
<evidence type="ECO:0000256" key="4">
    <source>
        <dbReference type="PROSITE-ProRule" id="PRU01024"/>
    </source>
</evidence>
<dbReference type="GO" id="GO:0070475">
    <property type="term" value="P:rRNA base methylation"/>
    <property type="evidence" value="ECO:0007669"/>
    <property type="project" value="TreeGrafter"/>
</dbReference>